<dbReference type="Proteomes" id="UP001500902">
    <property type="component" value="Unassembled WGS sequence"/>
</dbReference>
<dbReference type="InterPro" id="IPR039420">
    <property type="entry name" value="WalR-like"/>
</dbReference>
<dbReference type="PRINTS" id="PR00038">
    <property type="entry name" value="HTHLUXR"/>
</dbReference>
<dbReference type="InterPro" id="IPR011990">
    <property type="entry name" value="TPR-like_helical_dom_sf"/>
</dbReference>
<evidence type="ECO:0000259" key="2">
    <source>
        <dbReference type="PROSITE" id="PS50043"/>
    </source>
</evidence>
<dbReference type="Gene3D" id="1.10.10.10">
    <property type="entry name" value="Winged helix-like DNA-binding domain superfamily/Winged helix DNA-binding domain"/>
    <property type="match status" value="1"/>
</dbReference>
<dbReference type="InterPro" id="IPR016032">
    <property type="entry name" value="Sig_transdc_resp-reg_C-effctor"/>
</dbReference>
<accession>A0ABP7DQ51</accession>
<evidence type="ECO:0000256" key="1">
    <source>
        <dbReference type="ARBA" id="ARBA00023125"/>
    </source>
</evidence>
<proteinExistence type="predicted"/>
<protein>
    <recommendedName>
        <fullName evidence="2">HTH luxR-type domain-containing protein</fullName>
    </recommendedName>
</protein>
<dbReference type="EMBL" id="BAAAZP010000199">
    <property type="protein sequence ID" value="GAA3708713.1"/>
    <property type="molecule type" value="Genomic_DNA"/>
</dbReference>
<gene>
    <name evidence="3" type="ORF">GCM10022224_087770</name>
</gene>
<organism evidence="3 4">
    <name type="scientific">Nonomuraea antimicrobica</name>
    <dbReference type="NCBI Taxonomy" id="561173"/>
    <lineage>
        <taxon>Bacteria</taxon>
        <taxon>Bacillati</taxon>
        <taxon>Actinomycetota</taxon>
        <taxon>Actinomycetes</taxon>
        <taxon>Streptosporangiales</taxon>
        <taxon>Streptosporangiaceae</taxon>
        <taxon>Nonomuraea</taxon>
    </lineage>
</organism>
<dbReference type="SMART" id="SM00421">
    <property type="entry name" value="HTH_LUXR"/>
    <property type="match status" value="1"/>
</dbReference>
<dbReference type="InterPro" id="IPR036388">
    <property type="entry name" value="WH-like_DNA-bd_sf"/>
</dbReference>
<sequence>MGRRNEVATLTAAVGVAGAVVGPPPASPSPEVTGDSDAGTAVQSLVDGARGMESKDPLTAAAWYRAMLGLLTVVPEPQGLRRELLLALARATARAGELGECRDVVALRRELADDDTADLRAWLARMAGRYTEARSILRTAIRRRPHDDAASPRDAAALRLALAETTIWDVGWRWSEAALEAAVSAGDPVLRADALAVHAIVCLAHGEVEAAGQSVRQAAELADAHLDTALAVRPALLAHLGWAATHLGQHTQALRHFTRGLAICHATGQAADAVAMLAGLSAVRLRLGESAEALHWADRAARLAEIVESDDLRAMALVQRAEAGLAAGDTVRALADSRLAATLSGPDSPWWRLSWVTWGAARLASGEPGASAAVIDAAGDRLTELPAWARPHTAGLLARTERGARGKRWAEVSRRYAGLLRPPDADGAAREPYRLSQREFEIATLVSEGRTNRQIARRLTVSHKTVETHLARIFAKVEVSSRAELAGLVGGARIVARPRRSARSSRRE</sequence>
<reference evidence="4" key="1">
    <citation type="journal article" date="2019" name="Int. J. Syst. Evol. Microbiol.">
        <title>The Global Catalogue of Microorganisms (GCM) 10K type strain sequencing project: providing services to taxonomists for standard genome sequencing and annotation.</title>
        <authorList>
            <consortium name="The Broad Institute Genomics Platform"/>
            <consortium name="The Broad Institute Genome Sequencing Center for Infectious Disease"/>
            <person name="Wu L."/>
            <person name="Ma J."/>
        </authorList>
    </citation>
    <scope>NUCLEOTIDE SEQUENCE [LARGE SCALE GENOMIC DNA]</scope>
    <source>
        <strain evidence="4">JCM 16904</strain>
    </source>
</reference>
<keyword evidence="4" id="KW-1185">Reference proteome</keyword>
<evidence type="ECO:0000313" key="3">
    <source>
        <dbReference type="EMBL" id="GAA3708713.1"/>
    </source>
</evidence>
<comment type="caution">
    <text evidence="3">The sequence shown here is derived from an EMBL/GenBank/DDBJ whole genome shotgun (WGS) entry which is preliminary data.</text>
</comment>
<feature type="domain" description="HTH luxR-type" evidence="2">
    <location>
        <begin position="428"/>
        <end position="493"/>
    </location>
</feature>
<dbReference type="SUPFAM" id="SSF48452">
    <property type="entry name" value="TPR-like"/>
    <property type="match status" value="1"/>
</dbReference>
<dbReference type="PROSITE" id="PS50043">
    <property type="entry name" value="HTH_LUXR_2"/>
    <property type="match status" value="1"/>
</dbReference>
<dbReference type="RefSeq" id="WP_344892965.1">
    <property type="nucleotide sequence ID" value="NZ_BAAAZP010000199.1"/>
</dbReference>
<dbReference type="SUPFAM" id="SSF46894">
    <property type="entry name" value="C-terminal effector domain of the bipartite response regulators"/>
    <property type="match status" value="1"/>
</dbReference>
<dbReference type="CDD" id="cd06170">
    <property type="entry name" value="LuxR_C_like"/>
    <property type="match status" value="1"/>
</dbReference>
<evidence type="ECO:0000313" key="4">
    <source>
        <dbReference type="Proteomes" id="UP001500902"/>
    </source>
</evidence>
<keyword evidence="1" id="KW-0238">DNA-binding</keyword>
<dbReference type="PANTHER" id="PTHR43214">
    <property type="entry name" value="TWO-COMPONENT RESPONSE REGULATOR"/>
    <property type="match status" value="1"/>
</dbReference>
<dbReference type="Pfam" id="PF00196">
    <property type="entry name" value="GerE"/>
    <property type="match status" value="1"/>
</dbReference>
<dbReference type="InterPro" id="IPR000792">
    <property type="entry name" value="Tscrpt_reg_LuxR_C"/>
</dbReference>
<name>A0ABP7DQ51_9ACTN</name>
<dbReference type="PROSITE" id="PS00622">
    <property type="entry name" value="HTH_LUXR_1"/>
    <property type="match status" value="1"/>
</dbReference>
<dbReference type="Gene3D" id="1.25.40.10">
    <property type="entry name" value="Tetratricopeptide repeat domain"/>
    <property type="match status" value="1"/>
</dbReference>